<evidence type="ECO:0000256" key="1">
    <source>
        <dbReference type="ARBA" id="ARBA00022729"/>
    </source>
</evidence>
<feature type="transmembrane region" description="Helical" evidence="2">
    <location>
        <begin position="480"/>
        <end position="500"/>
    </location>
</feature>
<dbReference type="Pfam" id="PF00149">
    <property type="entry name" value="Metallophos"/>
    <property type="match status" value="1"/>
</dbReference>
<evidence type="ECO:0008006" key="7">
    <source>
        <dbReference type="Google" id="ProtNLM"/>
    </source>
</evidence>
<dbReference type="Gene3D" id="3.60.21.10">
    <property type="match status" value="1"/>
</dbReference>
<gene>
    <name evidence="5" type="ORF">GMBLW1_49920</name>
</gene>
<keyword evidence="2" id="KW-0472">Membrane</keyword>
<dbReference type="KEGG" id="tim:GMBLW1_49920"/>
<evidence type="ECO:0000256" key="2">
    <source>
        <dbReference type="SAM" id="Phobius"/>
    </source>
</evidence>
<dbReference type="InterPro" id="IPR015914">
    <property type="entry name" value="PAPs_N"/>
</dbReference>
<feature type="domain" description="Purple acid phosphatase N-terminal" evidence="4">
    <location>
        <begin position="71"/>
        <end position="169"/>
    </location>
</feature>
<protein>
    <recommendedName>
        <fullName evidence="7">Calcineurin-like phosphoesterase domain-containing protein</fullName>
    </recommendedName>
</protein>
<dbReference type="PANTHER" id="PTHR22953:SF153">
    <property type="entry name" value="PURPLE ACID PHOSPHATASE"/>
    <property type="match status" value="1"/>
</dbReference>
<dbReference type="InterPro" id="IPR004843">
    <property type="entry name" value="Calcineurin-like_PHP"/>
</dbReference>
<evidence type="ECO:0000259" key="3">
    <source>
        <dbReference type="Pfam" id="PF00149"/>
    </source>
</evidence>
<evidence type="ECO:0000259" key="4">
    <source>
        <dbReference type="Pfam" id="PF16656"/>
    </source>
</evidence>
<dbReference type="Pfam" id="PF16656">
    <property type="entry name" value="Pur_ac_phosph_N"/>
    <property type="match status" value="1"/>
</dbReference>
<dbReference type="Proteomes" id="UP000464378">
    <property type="component" value="Chromosome"/>
</dbReference>
<proteinExistence type="predicted"/>
<reference evidence="5" key="1">
    <citation type="submission" date="2019-04" db="EMBL/GenBank/DDBJ databases">
        <authorList>
            <consortium name="Science for Life Laboratories"/>
        </authorList>
    </citation>
    <scope>NUCLEOTIDE SEQUENCE</scope>
    <source>
        <strain evidence="5">MBLW1</strain>
    </source>
</reference>
<feature type="domain" description="Calcineurin-like phosphoesterase" evidence="3">
    <location>
        <begin position="183"/>
        <end position="364"/>
    </location>
</feature>
<dbReference type="EMBL" id="LR586016">
    <property type="protein sequence ID" value="VIP04201.1"/>
    <property type="molecule type" value="Genomic_DNA"/>
</dbReference>
<dbReference type="GO" id="GO:0003993">
    <property type="term" value="F:acid phosphatase activity"/>
    <property type="evidence" value="ECO:0007669"/>
    <property type="project" value="InterPro"/>
</dbReference>
<organism evidence="5">
    <name type="scientific">Tuwongella immobilis</name>
    <dbReference type="NCBI Taxonomy" id="692036"/>
    <lineage>
        <taxon>Bacteria</taxon>
        <taxon>Pseudomonadati</taxon>
        <taxon>Planctomycetota</taxon>
        <taxon>Planctomycetia</taxon>
        <taxon>Gemmatales</taxon>
        <taxon>Gemmataceae</taxon>
        <taxon>Tuwongella</taxon>
    </lineage>
</organism>
<dbReference type="SUPFAM" id="SSF49363">
    <property type="entry name" value="Purple acid phosphatase, N-terminal domain"/>
    <property type="match status" value="1"/>
</dbReference>
<dbReference type="Gene3D" id="2.60.40.380">
    <property type="entry name" value="Purple acid phosphatase-like, N-terminal"/>
    <property type="match status" value="1"/>
</dbReference>
<dbReference type="InParanoid" id="A0A6C2YS64"/>
<dbReference type="EMBL" id="LR593887">
    <property type="protein sequence ID" value="VTS05766.1"/>
    <property type="molecule type" value="Genomic_DNA"/>
</dbReference>
<dbReference type="AlphaFoldDB" id="A0A6C2YS64"/>
<dbReference type="InterPro" id="IPR039331">
    <property type="entry name" value="PAPs-like"/>
</dbReference>
<accession>A0A6C2YS64</accession>
<keyword evidence="1" id="KW-0732">Signal</keyword>
<evidence type="ECO:0000313" key="5">
    <source>
        <dbReference type="EMBL" id="VIP04201.1"/>
    </source>
</evidence>
<dbReference type="RefSeq" id="WP_232056267.1">
    <property type="nucleotide sequence ID" value="NZ_LR593887.1"/>
</dbReference>
<keyword evidence="2" id="KW-1133">Transmembrane helix</keyword>
<keyword evidence="6" id="KW-1185">Reference proteome</keyword>
<dbReference type="PANTHER" id="PTHR22953">
    <property type="entry name" value="ACID PHOSPHATASE RELATED"/>
    <property type="match status" value="1"/>
</dbReference>
<keyword evidence="2" id="KW-0812">Transmembrane</keyword>
<dbReference type="GO" id="GO:0046872">
    <property type="term" value="F:metal ion binding"/>
    <property type="evidence" value="ECO:0007669"/>
    <property type="project" value="InterPro"/>
</dbReference>
<feature type="transmembrane region" description="Helical" evidence="2">
    <location>
        <begin position="12"/>
        <end position="31"/>
    </location>
</feature>
<dbReference type="SUPFAM" id="SSF56300">
    <property type="entry name" value="Metallo-dependent phosphatases"/>
    <property type="match status" value="1"/>
</dbReference>
<evidence type="ECO:0000313" key="6">
    <source>
        <dbReference type="Proteomes" id="UP000464378"/>
    </source>
</evidence>
<name>A0A6C2YS64_9BACT</name>
<dbReference type="InterPro" id="IPR008963">
    <property type="entry name" value="Purple_acid_Pase-like_N"/>
</dbReference>
<sequence length="510" mass="57259">MASSTTSKHSLAGRWLLGTICLAIVMIAVLIQPKINPPTEPPAETPPPVAERKVTIARVPDKVRYRPSAIPSRIILTWSGDPCTTQAVTWRTDSTVGQGSALAQLAIAGKNRDFAKTAETRVATTTKFETDLNLVHQHTAEFTKLKPKTKYAYRVGDGNNWSEWFHFETASDKPDPFTFVYYGDAQNNLREFWSRVLRESLRDAPKPAFLLHAGDLINDGTRDAEWGEWFDAGGWINGSVTNVATPGNHEYSGFLTKPRLSPYWRPQFAFPTDGPAGLEETVYSFDYQGVRFISLNSNQKQAEQVPWLEERLKNNPNRWTVLTFHHPMYSTAKGRDNPKLRDLWQPLIDKYRVDLVLTGHDHSYGRSGLLVGDKNQTAGARAQDKPTGTVYVVSVSGPKMYKLNQQPWMQTSAEYTQLYQVISIKDNVLHYDARTATGQLFDVFELRKNDKGVNTLVERDQLVQERIIDAVPTANAQMPLPMSVMAIGLLMLLASIGWGLRALRRGAAIR</sequence>
<dbReference type="InterPro" id="IPR029052">
    <property type="entry name" value="Metallo-depent_PP-like"/>
</dbReference>